<gene>
    <name evidence="2" type="ORF">RCO7_08120</name>
</gene>
<feature type="signal peptide" evidence="1">
    <location>
        <begin position="1"/>
        <end position="18"/>
    </location>
</feature>
<evidence type="ECO:0000313" key="2">
    <source>
        <dbReference type="EMBL" id="CZS94022.1"/>
    </source>
</evidence>
<protein>
    <submittedName>
        <fullName evidence="2">Uncharacterized protein</fullName>
    </submittedName>
</protein>
<dbReference type="EMBL" id="FJUW01000007">
    <property type="protein sequence ID" value="CZS94022.1"/>
    <property type="molecule type" value="Genomic_DNA"/>
</dbReference>
<reference evidence="3" key="1">
    <citation type="submission" date="2016-03" db="EMBL/GenBank/DDBJ databases">
        <authorList>
            <person name="Ploux O."/>
        </authorList>
    </citation>
    <scope>NUCLEOTIDE SEQUENCE [LARGE SCALE GENOMIC DNA]</scope>
    <source>
        <strain evidence="3">UK7</strain>
    </source>
</reference>
<dbReference type="AlphaFoldDB" id="A0A1E1K7Q6"/>
<accession>A0A1E1K7Q6</accession>
<evidence type="ECO:0000256" key="1">
    <source>
        <dbReference type="SAM" id="SignalP"/>
    </source>
</evidence>
<proteinExistence type="predicted"/>
<sequence>MKSTILSALLISSALSAAINDAAVNDAGLEARDPDYASCHCIGYMHNGNSVSAVVPNGLGNVRSGNAQVFNRDGDEIVGNTCAVSWTRTKYCSGWSTGLTGPTGRNCDGKPFAHVDSRVVETRLGRA</sequence>
<organism evidence="2 3">
    <name type="scientific">Rhynchosporium graminicola</name>
    <dbReference type="NCBI Taxonomy" id="2792576"/>
    <lineage>
        <taxon>Eukaryota</taxon>
        <taxon>Fungi</taxon>
        <taxon>Dikarya</taxon>
        <taxon>Ascomycota</taxon>
        <taxon>Pezizomycotina</taxon>
        <taxon>Leotiomycetes</taxon>
        <taxon>Helotiales</taxon>
        <taxon>Ploettnerulaceae</taxon>
        <taxon>Rhynchosporium</taxon>
    </lineage>
</organism>
<name>A0A1E1K7Q6_9HELO</name>
<dbReference type="InParanoid" id="A0A1E1K7Q6"/>
<comment type="caution">
    <text evidence="2">The sequence shown here is derived from an EMBL/GenBank/DDBJ whole genome shotgun (WGS) entry which is preliminary data.</text>
</comment>
<keyword evidence="1" id="KW-0732">Signal</keyword>
<dbReference type="Proteomes" id="UP000178129">
    <property type="component" value="Unassembled WGS sequence"/>
</dbReference>
<evidence type="ECO:0000313" key="3">
    <source>
        <dbReference type="Proteomes" id="UP000178129"/>
    </source>
</evidence>
<feature type="chain" id="PRO_5009445669" evidence="1">
    <location>
        <begin position="19"/>
        <end position="127"/>
    </location>
</feature>
<keyword evidence="3" id="KW-1185">Reference proteome</keyword>